<evidence type="ECO:0000313" key="11">
    <source>
        <dbReference type="Proteomes" id="UP000317982"/>
    </source>
</evidence>
<feature type="transmembrane region" description="Helical" evidence="9">
    <location>
        <begin position="237"/>
        <end position="262"/>
    </location>
</feature>
<feature type="transmembrane region" description="Helical" evidence="9">
    <location>
        <begin position="504"/>
        <end position="531"/>
    </location>
</feature>
<feature type="transmembrane region" description="Helical" evidence="9">
    <location>
        <begin position="671"/>
        <end position="693"/>
    </location>
</feature>
<dbReference type="PANTHER" id="PTHR33908:SF11">
    <property type="entry name" value="MEMBRANE PROTEIN"/>
    <property type="match status" value="1"/>
</dbReference>
<keyword evidence="5 9" id="KW-0812">Transmembrane</keyword>
<feature type="transmembrane region" description="Helical" evidence="9">
    <location>
        <begin position="306"/>
        <end position="323"/>
    </location>
</feature>
<feature type="transmembrane region" description="Helical" evidence="9">
    <location>
        <begin position="107"/>
        <end position="136"/>
    </location>
</feature>
<evidence type="ECO:0000256" key="6">
    <source>
        <dbReference type="ARBA" id="ARBA00022989"/>
    </source>
</evidence>
<dbReference type="GO" id="GO:0009103">
    <property type="term" value="P:lipopolysaccharide biosynthetic process"/>
    <property type="evidence" value="ECO:0007669"/>
    <property type="project" value="UniProtKB-ARBA"/>
</dbReference>
<evidence type="ECO:0000256" key="3">
    <source>
        <dbReference type="ARBA" id="ARBA00022676"/>
    </source>
</evidence>
<dbReference type="GO" id="GO:0016763">
    <property type="term" value="F:pentosyltransferase activity"/>
    <property type="evidence" value="ECO:0007669"/>
    <property type="project" value="TreeGrafter"/>
</dbReference>
<feature type="transmembrane region" description="Helical" evidence="9">
    <location>
        <begin position="330"/>
        <end position="347"/>
    </location>
</feature>
<feature type="compositionally biased region" description="Low complexity" evidence="8">
    <location>
        <begin position="383"/>
        <end position="395"/>
    </location>
</feature>
<keyword evidence="4" id="KW-0808">Transferase</keyword>
<organism evidence="10 11">
    <name type="scientific">Cryptosporangium phraense</name>
    <dbReference type="NCBI Taxonomy" id="2593070"/>
    <lineage>
        <taxon>Bacteria</taxon>
        <taxon>Bacillati</taxon>
        <taxon>Actinomycetota</taxon>
        <taxon>Actinomycetes</taxon>
        <taxon>Cryptosporangiales</taxon>
        <taxon>Cryptosporangiaceae</taxon>
        <taxon>Cryptosporangium</taxon>
    </lineage>
</organism>
<evidence type="ECO:0000256" key="7">
    <source>
        <dbReference type="ARBA" id="ARBA00023136"/>
    </source>
</evidence>
<evidence type="ECO:0000256" key="4">
    <source>
        <dbReference type="ARBA" id="ARBA00022679"/>
    </source>
</evidence>
<accession>A0A545AG89</accession>
<evidence type="ECO:0000256" key="2">
    <source>
        <dbReference type="ARBA" id="ARBA00022475"/>
    </source>
</evidence>
<dbReference type="AlphaFoldDB" id="A0A545AG89"/>
<evidence type="ECO:0000256" key="5">
    <source>
        <dbReference type="ARBA" id="ARBA00022692"/>
    </source>
</evidence>
<dbReference type="Proteomes" id="UP000317982">
    <property type="component" value="Unassembled WGS sequence"/>
</dbReference>
<keyword evidence="7 9" id="KW-0472">Membrane</keyword>
<evidence type="ECO:0000313" key="10">
    <source>
        <dbReference type="EMBL" id="TQS40338.1"/>
    </source>
</evidence>
<feature type="transmembrane region" description="Helical" evidence="9">
    <location>
        <begin position="589"/>
        <end position="617"/>
    </location>
</feature>
<keyword evidence="2" id="KW-1003">Cell membrane</keyword>
<feature type="transmembrane region" description="Helical" evidence="9">
    <location>
        <begin position="538"/>
        <end position="559"/>
    </location>
</feature>
<feature type="transmembrane region" description="Helical" evidence="9">
    <location>
        <begin position="168"/>
        <end position="185"/>
    </location>
</feature>
<feature type="transmembrane region" description="Helical" evidence="9">
    <location>
        <begin position="729"/>
        <end position="746"/>
    </location>
</feature>
<dbReference type="PANTHER" id="PTHR33908">
    <property type="entry name" value="MANNOSYLTRANSFERASE YKCB-RELATED"/>
    <property type="match status" value="1"/>
</dbReference>
<dbReference type="RefSeq" id="WP_142709295.1">
    <property type="nucleotide sequence ID" value="NZ_VIRS01000043.1"/>
</dbReference>
<dbReference type="InParanoid" id="A0A545AG89"/>
<feature type="transmembrane region" description="Helical" evidence="9">
    <location>
        <begin position="699"/>
        <end position="717"/>
    </location>
</feature>
<evidence type="ECO:0000256" key="8">
    <source>
        <dbReference type="SAM" id="MobiDB-lite"/>
    </source>
</evidence>
<feature type="transmembrane region" description="Helical" evidence="9">
    <location>
        <begin position="410"/>
        <end position="434"/>
    </location>
</feature>
<keyword evidence="3" id="KW-0328">Glycosyltransferase</keyword>
<reference evidence="10 11" key="1">
    <citation type="submission" date="2019-07" db="EMBL/GenBank/DDBJ databases">
        <title>Cryptosporangium phraense sp. nov., isolated from plant litter.</title>
        <authorList>
            <person name="Suriyachadkun C."/>
        </authorList>
    </citation>
    <scope>NUCLEOTIDE SEQUENCE [LARGE SCALE GENOMIC DNA]</scope>
    <source>
        <strain evidence="10 11">A-T 5661</strain>
    </source>
</reference>
<gene>
    <name evidence="10" type="ORF">FL583_35570</name>
</gene>
<sequence>MKALRTALTLRGWLLLGALCVLAVVLALATNPQYGPDSRIYLAWTYWYLGHSPADAAQLSYDYLHDDPGLVNCWTCWRPDFRTSFFTGQYAIVVGPRLLLPVLSAPFVWLFGPSGMLVAPIVGYALAVLATVVLASRLWGQRWALVAGAMMLLPIFVSRWSVVAQTEGPAFALVAVPLLLLPLARRASRRDVIWYVVLVVVGLLNRQFAVALPAAVGAAWLLVAIRDRSLRNPWLPFAFWGNAVGLAVLLVQMLVTPLLFAGDDLSLSERFDDLAEQYFGVRGVAAIPDVTWFVIHSDLDRMKADLPLIVLLVGALVAVVWRFRSEISALAAGAFLVVSAINVFEFWPAGFRYHAPIVPILVLAVVALLADLWGPVRRRPSRSSEAAPPESGPPESGDPPRSRWAVGLPVHAWVTVGVVTATCLAVFASSSSFYGRTSLYHLAWAYRFLGFSPAEATTRTYDQLSSQPFFATGCTGGSCWPANLFAVHGSADPNLTYPLLSAPFVAVLGAPGLLVVPVLAFLATVGLLTYFAARRWGALAGAVTGVTFALCDLIAVSALSGSADMLAIALCAACVFTLPLDGPRSRRALVWFGVLVALLLASRAPAVAILGALGVAWLFGGVRSIRNPWLPYLAVATGLAGAMVALGTVFRPADARYLGTPGIDGLLPADLTTVSVDAVLCAVLVLAIVATPVRAAKDPLAALALGGIVAAIAYEVATGVPAGARQFGPVFPLILLAAMGALADLFERLGPWETSAPTQAHPVAARARAHEAPATAVELRTQ</sequence>
<feature type="transmembrane region" description="Helical" evidence="9">
    <location>
        <begin position="629"/>
        <end position="650"/>
    </location>
</feature>
<evidence type="ECO:0000256" key="1">
    <source>
        <dbReference type="ARBA" id="ARBA00004651"/>
    </source>
</evidence>
<feature type="transmembrane region" description="Helical" evidence="9">
    <location>
        <begin position="353"/>
        <end position="373"/>
    </location>
</feature>
<feature type="region of interest" description="Disordered" evidence="8">
    <location>
        <begin position="378"/>
        <end position="401"/>
    </location>
</feature>
<dbReference type="EMBL" id="VIRS01000043">
    <property type="protein sequence ID" value="TQS40338.1"/>
    <property type="molecule type" value="Genomic_DNA"/>
</dbReference>
<keyword evidence="6 9" id="KW-1133">Transmembrane helix</keyword>
<name>A0A545AG89_9ACTN</name>
<comment type="caution">
    <text evidence="10">The sequence shown here is derived from an EMBL/GenBank/DDBJ whole genome shotgun (WGS) entry which is preliminary data.</text>
</comment>
<protein>
    <submittedName>
        <fullName evidence="10">DUF2079 domain-containing protein</fullName>
    </submittedName>
</protein>
<keyword evidence="11" id="KW-1185">Reference proteome</keyword>
<feature type="transmembrane region" description="Helical" evidence="9">
    <location>
        <begin position="192"/>
        <end position="225"/>
    </location>
</feature>
<dbReference type="InterPro" id="IPR050297">
    <property type="entry name" value="LipidA_mod_glycosyltrf_83"/>
</dbReference>
<proteinExistence type="predicted"/>
<feature type="transmembrane region" description="Helical" evidence="9">
    <location>
        <begin position="143"/>
        <end position="162"/>
    </location>
</feature>
<evidence type="ECO:0000256" key="9">
    <source>
        <dbReference type="SAM" id="Phobius"/>
    </source>
</evidence>
<dbReference type="OrthoDB" id="5167030at2"/>
<dbReference type="GO" id="GO:0005886">
    <property type="term" value="C:plasma membrane"/>
    <property type="evidence" value="ECO:0007669"/>
    <property type="project" value="UniProtKB-SubCell"/>
</dbReference>
<comment type="subcellular location">
    <subcellularLocation>
        <location evidence="1">Cell membrane</location>
        <topology evidence="1">Multi-pass membrane protein</topology>
    </subcellularLocation>
</comment>